<dbReference type="Proteomes" id="UP001497680">
    <property type="component" value="Unassembled WGS sequence"/>
</dbReference>
<dbReference type="EMBL" id="MU394281">
    <property type="protein sequence ID" value="KAI6093154.1"/>
    <property type="molecule type" value="Genomic_DNA"/>
</dbReference>
<gene>
    <name evidence="1" type="ORF">F4821DRAFT_266609</name>
</gene>
<keyword evidence="2" id="KW-1185">Reference proteome</keyword>
<proteinExistence type="predicted"/>
<protein>
    <submittedName>
        <fullName evidence="1">Uncharacterized protein</fullName>
    </submittedName>
</protein>
<evidence type="ECO:0000313" key="1">
    <source>
        <dbReference type="EMBL" id="KAI6093154.1"/>
    </source>
</evidence>
<reference evidence="1 2" key="1">
    <citation type="journal article" date="2022" name="New Phytol.">
        <title>Ecological generalism drives hyperdiversity of secondary metabolite gene clusters in xylarialean endophytes.</title>
        <authorList>
            <person name="Franco M.E.E."/>
            <person name="Wisecaver J.H."/>
            <person name="Arnold A.E."/>
            <person name="Ju Y.M."/>
            <person name="Slot J.C."/>
            <person name="Ahrendt S."/>
            <person name="Moore L.P."/>
            <person name="Eastman K.E."/>
            <person name="Scott K."/>
            <person name="Konkel Z."/>
            <person name="Mondo S.J."/>
            <person name="Kuo A."/>
            <person name="Hayes R.D."/>
            <person name="Haridas S."/>
            <person name="Andreopoulos B."/>
            <person name="Riley R."/>
            <person name="LaButti K."/>
            <person name="Pangilinan J."/>
            <person name="Lipzen A."/>
            <person name="Amirebrahimi M."/>
            <person name="Yan J."/>
            <person name="Adam C."/>
            <person name="Keymanesh K."/>
            <person name="Ng V."/>
            <person name="Louie K."/>
            <person name="Northen T."/>
            <person name="Drula E."/>
            <person name="Henrissat B."/>
            <person name="Hsieh H.M."/>
            <person name="Youens-Clark K."/>
            <person name="Lutzoni F."/>
            <person name="Miadlikowska J."/>
            <person name="Eastwood D.C."/>
            <person name="Hamelin R.C."/>
            <person name="Grigoriev I.V."/>
            <person name="U'Ren J.M."/>
        </authorList>
    </citation>
    <scope>NUCLEOTIDE SEQUENCE [LARGE SCALE GENOMIC DNA]</scope>
    <source>
        <strain evidence="1 2">ER1909</strain>
    </source>
</reference>
<evidence type="ECO:0000313" key="2">
    <source>
        <dbReference type="Proteomes" id="UP001497680"/>
    </source>
</evidence>
<name>A0ACC0DK47_9PEZI</name>
<comment type="caution">
    <text evidence="1">The sequence shown here is derived from an EMBL/GenBank/DDBJ whole genome shotgun (WGS) entry which is preliminary data.</text>
</comment>
<sequence length="925" mass="103325">MPPRKYATAAQIAKFDAEFDGDEVINEEDGLKAELLKCLDGIQFTGNVAFSKSHGNFVNPGLVVADTLIPLPLVPRDAETIKGVCRQAPFGRGDETVVDTSVRKTWELDHTQFRFSNPEWQAHVASLSNDAAQSLGISNSEVAPYKLLLYEEGSFFKPHKDSEKVPGMIGTLVICLPSKHQGGSVHLSHADKKYVFDTDKTSEFGLTSLSWFSDVTHEIKPLVSGYRLALTYNIIQRGDTHMSAGLVGQQSDQLRSLFHEWGSEYPDVKKLVYMLEHKYTQSSLSLSNLKGRDRGVCQSLYNVGSECEFAIFLAQMTRSEEDCDYYGGNGDRVGTDTSLEEIKTCDGFTICSSADLEEDEILGTDVWDRDADSEDEGEYTGNASMPTQLRYHDTVTPVDHLSSLFSSAKPRAMMNYLNKSIRDQPDGHDTHTAILKILEGALGNEYASMDRLLLSDVVIMAVELKKWDLYKATVRASLKNSISKFPAYTSLSSTNLNPVDLSSATSLFPTIGRCIDEAFRKDPSTPPDWDFWLSDLVTEILKFPLATLTDILSQLDSLVQNDDLKASFQEWKKPIRRQAVAVKPKLDIGDCDFLIGLLTSQFSDSSWLADWFTPMLATRGSKPLISGILRAIHHIQTHNTLPGGKEAFQCVLEGCMETFTLQVDDLSKPSWSTKELKFQCAEAATLRGFINVIHYGFSIGLSQQTTELLDKSCANIHKSSKVKYACPIIARHFLINLTSTLKRHDVPPLESVKHMYIVLIRSLIVSNPPKPPTKPHGWKHKPRACTPTCSDCKELNAFLLDSMTQTYEFRMVEKRRKHIEAQLPSGIFFCQTNRDRTPYALIVTKTGREYEGELQSYKDSIATLVAQVSELQDTYVRLLLGDDLYEELVLLKNLVGPEGVQQNSNKRKATEELAGSTASRPHLIE</sequence>
<organism evidence="1 2">
    <name type="scientific">Hypoxylon rubiginosum</name>
    <dbReference type="NCBI Taxonomy" id="110542"/>
    <lineage>
        <taxon>Eukaryota</taxon>
        <taxon>Fungi</taxon>
        <taxon>Dikarya</taxon>
        <taxon>Ascomycota</taxon>
        <taxon>Pezizomycotina</taxon>
        <taxon>Sordariomycetes</taxon>
        <taxon>Xylariomycetidae</taxon>
        <taxon>Xylariales</taxon>
        <taxon>Hypoxylaceae</taxon>
        <taxon>Hypoxylon</taxon>
    </lineage>
</organism>
<accession>A0ACC0DK47</accession>